<accession>A0AAW1R4R6</accession>
<dbReference type="EMBL" id="JALJOR010000001">
    <property type="protein sequence ID" value="KAK9828488.1"/>
    <property type="molecule type" value="Genomic_DNA"/>
</dbReference>
<evidence type="ECO:0000313" key="2">
    <source>
        <dbReference type="EMBL" id="KAK9828488.1"/>
    </source>
</evidence>
<dbReference type="AlphaFoldDB" id="A0AAW1R4R6"/>
<dbReference type="Gene3D" id="3.40.50.2000">
    <property type="entry name" value="Glycogen Phosphorylase B"/>
    <property type="match status" value="1"/>
</dbReference>
<name>A0AAW1R4R6_9CHLO</name>
<feature type="signal peptide" evidence="1">
    <location>
        <begin position="1"/>
        <end position="19"/>
    </location>
</feature>
<evidence type="ECO:0008006" key="4">
    <source>
        <dbReference type="Google" id="ProtNLM"/>
    </source>
</evidence>
<dbReference type="Pfam" id="PF13692">
    <property type="entry name" value="Glyco_trans_1_4"/>
    <property type="match status" value="1"/>
</dbReference>
<evidence type="ECO:0000256" key="1">
    <source>
        <dbReference type="SAM" id="SignalP"/>
    </source>
</evidence>
<reference evidence="2 3" key="1">
    <citation type="journal article" date="2024" name="Nat. Commun.">
        <title>Phylogenomics reveals the evolutionary origins of lichenization in chlorophyte algae.</title>
        <authorList>
            <person name="Puginier C."/>
            <person name="Libourel C."/>
            <person name="Otte J."/>
            <person name="Skaloud P."/>
            <person name="Haon M."/>
            <person name="Grisel S."/>
            <person name="Petersen M."/>
            <person name="Berrin J.G."/>
            <person name="Delaux P.M."/>
            <person name="Dal Grande F."/>
            <person name="Keller J."/>
        </authorList>
    </citation>
    <scope>NUCLEOTIDE SEQUENCE [LARGE SCALE GENOMIC DNA]</scope>
    <source>
        <strain evidence="2 3">SAG 2043</strain>
    </source>
</reference>
<evidence type="ECO:0000313" key="3">
    <source>
        <dbReference type="Proteomes" id="UP001489004"/>
    </source>
</evidence>
<organism evidence="2 3">
    <name type="scientific">[Myrmecia] bisecta</name>
    <dbReference type="NCBI Taxonomy" id="41462"/>
    <lineage>
        <taxon>Eukaryota</taxon>
        <taxon>Viridiplantae</taxon>
        <taxon>Chlorophyta</taxon>
        <taxon>core chlorophytes</taxon>
        <taxon>Trebouxiophyceae</taxon>
        <taxon>Trebouxiales</taxon>
        <taxon>Trebouxiaceae</taxon>
        <taxon>Myrmecia</taxon>
    </lineage>
</organism>
<sequence>MAVPWRWTLVALLLAVVFATYPYSDRALFTWRAFVPEPLMARLHNLSRFVQLLTLTRSLQDPARIPTYTETTGHSKPLLTTPVWWFAPFFSGGGYSSEAVAFVSALHNLPEVSRGQLWISQHGDAIDWDAVQGLDADTRAVLRSLAQNHQPWQPGKRIVVCHSEPGAWALPKPLYETSLCPPPSTPDQQTYTIARTMFETDRLSAEHVRRCNAMDEVWVPTAFHKQVFASSGVAESKLVVVPEPVETAFFDPGKHTPLSLPLGRRVFGWERDTRQPAPFVFLSVFKWERRKGWDVLLQAYLQAFTASDNVELLLLTKPFHGKRNFAQQMLRWAANLTTSDLDQAQTGIYTDQSALPRVYVISEHISSQDLPRLYRSADAFVLPSRGEGWGRPHVEAMSMGLPVIATNWSGPTAFLDREVGYPLKIGGLERITEPGAFYGHQWASPSVQHLTHLLRHVRQNADEARNKGVAARQRMVARYAPAIVARQVVKELVRVQKQMQ</sequence>
<comment type="caution">
    <text evidence="2">The sequence shown here is derived from an EMBL/GenBank/DDBJ whole genome shotgun (WGS) entry which is preliminary data.</text>
</comment>
<gene>
    <name evidence="2" type="ORF">WJX72_000263</name>
</gene>
<dbReference type="Proteomes" id="UP001489004">
    <property type="component" value="Unassembled WGS sequence"/>
</dbReference>
<protein>
    <recommendedName>
        <fullName evidence="4">Glycosyltransferase</fullName>
    </recommendedName>
</protein>
<dbReference type="PANTHER" id="PTHR46656:SF3">
    <property type="entry name" value="PUTATIVE-RELATED"/>
    <property type="match status" value="1"/>
</dbReference>
<dbReference type="PANTHER" id="PTHR46656">
    <property type="entry name" value="PUTATIVE-RELATED"/>
    <property type="match status" value="1"/>
</dbReference>
<dbReference type="SUPFAM" id="SSF53756">
    <property type="entry name" value="UDP-Glycosyltransferase/glycogen phosphorylase"/>
    <property type="match status" value="1"/>
</dbReference>
<feature type="chain" id="PRO_5043811013" description="Glycosyltransferase" evidence="1">
    <location>
        <begin position="20"/>
        <end position="500"/>
    </location>
</feature>
<proteinExistence type="predicted"/>
<keyword evidence="1" id="KW-0732">Signal</keyword>
<keyword evidence="3" id="KW-1185">Reference proteome</keyword>